<reference evidence="2" key="1">
    <citation type="submission" date="2014-09" db="EMBL/GenBank/DDBJ databases">
        <authorList>
            <person name="Sharma Rahul"/>
            <person name="Thines Marco"/>
        </authorList>
    </citation>
    <scope>NUCLEOTIDE SEQUENCE [LARGE SCALE GENOMIC DNA]</scope>
</reference>
<dbReference type="GeneID" id="36400687"/>
<dbReference type="RefSeq" id="XP_024584529.1">
    <property type="nucleotide sequence ID" value="XM_024719207.1"/>
</dbReference>
<sequence length="79" mass="9197">MFDVMSLTQAGASRGIINTDEDDRTSQKKTMTRISAKWMVTVREHAEALISIISYQNTPAIQLQHVQTRRKWSRTWRSM</sequence>
<dbReference type="Proteomes" id="UP000054928">
    <property type="component" value="Unassembled WGS sequence"/>
</dbReference>
<name>A0A0P1B1R8_PLAHL</name>
<dbReference type="EMBL" id="CCYD01002887">
    <property type="protein sequence ID" value="CEG48160.1"/>
    <property type="molecule type" value="Genomic_DNA"/>
</dbReference>
<dbReference type="AlphaFoldDB" id="A0A0P1B1R8"/>
<keyword evidence="2" id="KW-1185">Reference proteome</keyword>
<accession>A0A0P1B1R8</accession>
<evidence type="ECO:0000313" key="1">
    <source>
        <dbReference type="EMBL" id="CEG48160.1"/>
    </source>
</evidence>
<organism evidence="1 2">
    <name type="scientific">Plasmopara halstedii</name>
    <name type="common">Downy mildew of sunflower</name>
    <dbReference type="NCBI Taxonomy" id="4781"/>
    <lineage>
        <taxon>Eukaryota</taxon>
        <taxon>Sar</taxon>
        <taxon>Stramenopiles</taxon>
        <taxon>Oomycota</taxon>
        <taxon>Peronosporomycetes</taxon>
        <taxon>Peronosporales</taxon>
        <taxon>Peronosporaceae</taxon>
        <taxon>Plasmopara</taxon>
    </lineage>
</organism>
<evidence type="ECO:0000313" key="2">
    <source>
        <dbReference type="Proteomes" id="UP000054928"/>
    </source>
</evidence>
<protein>
    <submittedName>
        <fullName evidence="1">Uncharacterized protein</fullName>
    </submittedName>
</protein>
<proteinExistence type="predicted"/>